<dbReference type="GO" id="GO:0006231">
    <property type="term" value="P:dTMP biosynthetic process"/>
    <property type="evidence" value="ECO:0007669"/>
    <property type="project" value="InterPro"/>
</dbReference>
<dbReference type="CDD" id="cd00209">
    <property type="entry name" value="DHFR"/>
    <property type="match status" value="1"/>
</dbReference>
<dbReference type="GO" id="GO:0005829">
    <property type="term" value="C:cytosol"/>
    <property type="evidence" value="ECO:0007669"/>
    <property type="project" value="TreeGrafter"/>
</dbReference>
<name>A0A6C0L1A8_9ZZZZ</name>
<protein>
    <recommendedName>
        <fullName evidence="1">thymidylate synthase</fullName>
        <ecNumber evidence="1">2.1.1.45</ecNumber>
    </recommendedName>
</protein>
<reference evidence="5" key="1">
    <citation type="journal article" date="2020" name="Nature">
        <title>Giant virus diversity and host interactions through global metagenomics.</title>
        <authorList>
            <person name="Schulz F."/>
            <person name="Roux S."/>
            <person name="Paez-Espino D."/>
            <person name="Jungbluth S."/>
            <person name="Walsh D.A."/>
            <person name="Denef V.J."/>
            <person name="McMahon K.D."/>
            <person name="Konstantinidis K.T."/>
            <person name="Eloe-Fadrosh E.A."/>
            <person name="Kyrpides N.C."/>
            <person name="Woyke T."/>
        </authorList>
    </citation>
    <scope>NUCLEOTIDE SEQUENCE</scope>
    <source>
        <strain evidence="5">GVMAG-S-ERX555907-94</strain>
    </source>
</reference>
<evidence type="ECO:0000256" key="1">
    <source>
        <dbReference type="ARBA" id="ARBA00011947"/>
    </source>
</evidence>
<dbReference type="InterPro" id="IPR024072">
    <property type="entry name" value="DHFR-like_dom_sf"/>
</dbReference>
<evidence type="ECO:0000256" key="3">
    <source>
        <dbReference type="ARBA" id="ARBA00022679"/>
    </source>
</evidence>
<keyword evidence="3" id="KW-0808">Transferase</keyword>
<dbReference type="Gene3D" id="3.30.572.10">
    <property type="entry name" value="Thymidylate synthase/dCMP hydroxymethylase domain"/>
    <property type="match status" value="1"/>
</dbReference>
<dbReference type="PRINTS" id="PR00108">
    <property type="entry name" value="THYMDSNTHASE"/>
</dbReference>
<dbReference type="Pfam" id="PF00303">
    <property type="entry name" value="Thymidylat_synt"/>
    <property type="match status" value="1"/>
</dbReference>
<evidence type="ECO:0000256" key="2">
    <source>
        <dbReference type="ARBA" id="ARBA00022603"/>
    </source>
</evidence>
<dbReference type="GO" id="GO:0004146">
    <property type="term" value="F:dihydrofolate reductase activity"/>
    <property type="evidence" value="ECO:0007669"/>
    <property type="project" value="InterPro"/>
</dbReference>
<evidence type="ECO:0000259" key="4">
    <source>
        <dbReference type="PROSITE" id="PS51330"/>
    </source>
</evidence>
<dbReference type="GO" id="GO:0032259">
    <property type="term" value="P:methylation"/>
    <property type="evidence" value="ECO:0007669"/>
    <property type="project" value="UniProtKB-KW"/>
</dbReference>
<dbReference type="SUPFAM" id="SSF53597">
    <property type="entry name" value="Dihydrofolate reductase-like"/>
    <property type="match status" value="1"/>
</dbReference>
<organism evidence="5">
    <name type="scientific">viral metagenome</name>
    <dbReference type="NCBI Taxonomy" id="1070528"/>
    <lineage>
        <taxon>unclassified sequences</taxon>
        <taxon>metagenomes</taxon>
        <taxon>organismal metagenomes</taxon>
    </lineage>
</organism>
<dbReference type="NCBIfam" id="TIGR03284">
    <property type="entry name" value="thym_sym"/>
    <property type="match status" value="1"/>
</dbReference>
<dbReference type="PANTHER" id="PTHR11548">
    <property type="entry name" value="THYMIDYLATE SYNTHASE 1"/>
    <property type="match status" value="1"/>
</dbReference>
<dbReference type="InterPro" id="IPR045097">
    <property type="entry name" value="Thymidate_synth/dCMP_Mease"/>
</dbReference>
<dbReference type="AlphaFoldDB" id="A0A6C0L1A8"/>
<dbReference type="EMBL" id="MN741035">
    <property type="protein sequence ID" value="QHU23589.1"/>
    <property type="molecule type" value="Genomic_DNA"/>
</dbReference>
<dbReference type="PANTHER" id="PTHR11548:SF1">
    <property type="entry name" value="THYMIDYLATE SYNTHASE 1"/>
    <property type="match status" value="1"/>
</dbReference>
<dbReference type="Gene3D" id="3.40.430.10">
    <property type="entry name" value="Dihydrofolate Reductase, subunit A"/>
    <property type="match status" value="1"/>
</dbReference>
<dbReference type="InterPro" id="IPR001796">
    <property type="entry name" value="DHFR_dom"/>
</dbReference>
<dbReference type="InterPro" id="IPR036926">
    <property type="entry name" value="Thymidate_synth/dCMP_Mease_sf"/>
</dbReference>
<dbReference type="InterPro" id="IPR000398">
    <property type="entry name" value="Thymidylate_synthase"/>
</dbReference>
<dbReference type="SUPFAM" id="SSF55831">
    <property type="entry name" value="Thymidylate synthase/dCMP hydroxymethylase"/>
    <property type="match status" value="1"/>
</dbReference>
<proteinExistence type="inferred from homology"/>
<sequence>MKVHLIWNRDLDNTIGVQNELAYYIQDDLQWFKKITVGHVVVMGYNTWSSLPKRPLHKRLNIVISEKHYDELSTGYSEQIRPDYVYRSYNEFYDSFIVNKEHEHIEKKLMDHELSENEYCYLNTPFEIFIIGGARLYTDAYQKGVDSIYETKCESRLMEDCKDVVKADICIDTTIYKRLYYKPCRGVAMMYQQDKERSKVEVDYSFSIYRKESLINKDETNYLELLNKVYVEGVERQTRNDVVKSCFGEKMTFDLRNGFPLLTSKKMGWRTILRELLWFLRGSTNNKELQEKNVHIWDGNSSKEYMKQRGLDYQEGDLGPIYGYQWRNFGDQYKGSDCKERNGFDQLKYMIDLIQNDPTSRRIILSAWNPPDLDKMALPPCHIMFQIYVSGDFIDGQLYQRSGDMFLGVPFNIASYSFLLHIIGKITHKKPRFLYHILGDCHIYSGHYEAVEKQLLRSTFQFPKLLISDELKDIDILDESFFKIVDYQSHQSIKASMVV</sequence>
<dbReference type="InterPro" id="IPR023451">
    <property type="entry name" value="Thymidate_synth/dCMP_Mease_dom"/>
</dbReference>
<dbReference type="Pfam" id="PF00186">
    <property type="entry name" value="DHFR_1"/>
    <property type="match status" value="1"/>
</dbReference>
<evidence type="ECO:0000313" key="5">
    <source>
        <dbReference type="EMBL" id="QHU23589.1"/>
    </source>
</evidence>
<dbReference type="PROSITE" id="PS51330">
    <property type="entry name" value="DHFR_2"/>
    <property type="match status" value="1"/>
</dbReference>
<dbReference type="GO" id="GO:0046654">
    <property type="term" value="P:tetrahydrofolate biosynthetic process"/>
    <property type="evidence" value="ECO:0007669"/>
    <property type="project" value="InterPro"/>
</dbReference>
<dbReference type="EC" id="2.1.1.45" evidence="1"/>
<dbReference type="HAMAP" id="MF_00008">
    <property type="entry name" value="Thymidy_synth_bact"/>
    <property type="match status" value="1"/>
</dbReference>
<dbReference type="GO" id="GO:0004799">
    <property type="term" value="F:thymidylate synthase activity"/>
    <property type="evidence" value="ECO:0007669"/>
    <property type="project" value="UniProtKB-EC"/>
</dbReference>
<accession>A0A6C0L1A8</accession>
<feature type="domain" description="DHFR" evidence="4">
    <location>
        <begin position="2"/>
        <end position="211"/>
    </location>
</feature>
<dbReference type="CDD" id="cd00351">
    <property type="entry name" value="TS_Pyrimidine_HMase"/>
    <property type="match status" value="1"/>
</dbReference>
<keyword evidence="2" id="KW-0489">Methyltransferase</keyword>